<dbReference type="GO" id="GO:0015689">
    <property type="term" value="P:molybdate ion transport"/>
    <property type="evidence" value="ECO:0007669"/>
    <property type="project" value="InterPro"/>
</dbReference>
<name>A0A0G3G4Z2_9GAMM</name>
<evidence type="ECO:0000256" key="2">
    <source>
        <dbReference type="ARBA" id="ARBA00022723"/>
    </source>
</evidence>
<dbReference type="GO" id="GO:0046872">
    <property type="term" value="F:metal ion binding"/>
    <property type="evidence" value="ECO:0007669"/>
    <property type="project" value="UniProtKB-KW"/>
</dbReference>
<reference evidence="6 7" key="1">
    <citation type="submission" date="2015-04" db="EMBL/GenBank/DDBJ databases">
        <title>Complete Sequence for the Genome of the Thioalkalivibrio versutus D301.</title>
        <authorList>
            <person name="Mu T."/>
            <person name="Zhou J."/>
            <person name="Xu X."/>
        </authorList>
    </citation>
    <scope>NUCLEOTIDE SEQUENCE [LARGE SCALE GENOMIC DNA]</scope>
    <source>
        <strain evidence="6 7">D301</strain>
    </source>
</reference>
<dbReference type="SUPFAM" id="SSF53850">
    <property type="entry name" value="Periplasmic binding protein-like II"/>
    <property type="match status" value="1"/>
</dbReference>
<dbReference type="CDD" id="cd13539">
    <property type="entry name" value="PBP2_AvModA"/>
    <property type="match status" value="1"/>
</dbReference>
<feature type="binding site" evidence="4">
    <location>
        <position position="166"/>
    </location>
    <ligand>
        <name>molybdate</name>
        <dbReference type="ChEBI" id="CHEBI:36264"/>
    </ligand>
</feature>
<dbReference type="STRING" id="106634.TVD_03970"/>
<evidence type="ECO:0000256" key="1">
    <source>
        <dbReference type="ARBA" id="ARBA00009175"/>
    </source>
</evidence>
<dbReference type="Pfam" id="PF13531">
    <property type="entry name" value="SBP_bac_11"/>
    <property type="match status" value="1"/>
</dbReference>
<dbReference type="RefSeq" id="WP_047250869.1">
    <property type="nucleotide sequence ID" value="NZ_CP011367.1"/>
</dbReference>
<organism evidence="6 7">
    <name type="scientific">Thioalkalivibrio versutus</name>
    <dbReference type="NCBI Taxonomy" id="106634"/>
    <lineage>
        <taxon>Bacteria</taxon>
        <taxon>Pseudomonadati</taxon>
        <taxon>Pseudomonadota</taxon>
        <taxon>Gammaproteobacteria</taxon>
        <taxon>Chromatiales</taxon>
        <taxon>Ectothiorhodospiraceae</taxon>
        <taxon>Thioalkalivibrio</taxon>
    </lineage>
</organism>
<proteinExistence type="inferred from homology"/>
<dbReference type="NCBIfam" id="TIGR01256">
    <property type="entry name" value="modA"/>
    <property type="match status" value="1"/>
</dbReference>
<dbReference type="PIRSF" id="PIRSF004846">
    <property type="entry name" value="ModA"/>
    <property type="match status" value="1"/>
</dbReference>
<dbReference type="Proteomes" id="UP000064201">
    <property type="component" value="Chromosome"/>
</dbReference>
<dbReference type="AlphaFoldDB" id="A0A0G3G4Z2"/>
<dbReference type="PANTHER" id="PTHR30632:SF14">
    <property type="entry name" value="TUNGSTATE_MOLYBDATE_CHROMATE-BINDING PROTEIN MODA"/>
    <property type="match status" value="1"/>
</dbReference>
<comment type="similarity">
    <text evidence="1">Belongs to the bacterial solute-binding protein ModA family.</text>
</comment>
<dbReference type="InterPro" id="IPR044084">
    <property type="entry name" value="AvModA-like_subst-bd"/>
</dbReference>
<gene>
    <name evidence="6" type="ORF">TVD_03970</name>
</gene>
<feature type="binding site" evidence="4">
    <location>
        <position position="59"/>
    </location>
    <ligand>
        <name>molybdate</name>
        <dbReference type="ChEBI" id="CHEBI:36264"/>
    </ligand>
</feature>
<dbReference type="PANTHER" id="PTHR30632">
    <property type="entry name" value="MOLYBDATE-BINDING PERIPLASMIC PROTEIN"/>
    <property type="match status" value="1"/>
</dbReference>
<keyword evidence="4" id="KW-0500">Molybdenum</keyword>
<protein>
    <submittedName>
        <fullName evidence="6">Molybdate ABC transporter substrate-binding protein</fullName>
    </submittedName>
</protein>
<evidence type="ECO:0000256" key="3">
    <source>
        <dbReference type="ARBA" id="ARBA00022729"/>
    </source>
</evidence>
<keyword evidence="2 4" id="KW-0479">Metal-binding</keyword>
<evidence type="ECO:0000313" key="6">
    <source>
        <dbReference type="EMBL" id="AKJ94577.1"/>
    </source>
</evidence>
<evidence type="ECO:0000313" key="7">
    <source>
        <dbReference type="Proteomes" id="UP000064201"/>
    </source>
</evidence>
<dbReference type="OrthoDB" id="9785015at2"/>
<dbReference type="GO" id="GO:0030973">
    <property type="term" value="F:molybdate ion binding"/>
    <property type="evidence" value="ECO:0007669"/>
    <property type="project" value="InterPro"/>
</dbReference>
<dbReference type="Gene3D" id="3.40.190.10">
    <property type="entry name" value="Periplasmic binding protein-like II"/>
    <property type="match status" value="2"/>
</dbReference>
<dbReference type="KEGG" id="tvr:TVD_03970"/>
<accession>A0A0G3G4Z2</accession>
<feature type="signal peptide" evidence="5">
    <location>
        <begin position="1"/>
        <end position="20"/>
    </location>
</feature>
<dbReference type="PATRIC" id="fig|106634.4.peg.807"/>
<keyword evidence="7" id="KW-1185">Reference proteome</keyword>
<feature type="chain" id="PRO_5002554090" evidence="5">
    <location>
        <begin position="21"/>
        <end position="266"/>
    </location>
</feature>
<evidence type="ECO:0000256" key="5">
    <source>
        <dbReference type="SAM" id="SignalP"/>
    </source>
</evidence>
<evidence type="ECO:0000256" key="4">
    <source>
        <dbReference type="PIRSR" id="PIRSR004846-1"/>
    </source>
</evidence>
<sequence>MHLRALLLTLLLLLPGLTTANGPLTIAAASDLRFALDEILDAYREAHPDDTVRVTYGSSGRMTTQIMNGAPYDVFFSADIAYPQKLRAEGHAVTEPEVYAIGRIVLWSNRMDASEMTLEDLLRDDIRRVAIASPTHAPYGVRAMEALKSVGVWDDLQSKIVNGDNIAQTARMIQAGGAEIGIIALSLAEFPDLAEHNYHLIDDALHEPLTQGFIITRRGEHNDTAHRFSEYMNGDTARDIMRRYGFVMPGETLPEDGPADTAAAAP</sequence>
<keyword evidence="3 5" id="KW-0732">Signal</keyword>
<dbReference type="InterPro" id="IPR005950">
    <property type="entry name" value="ModA"/>
</dbReference>
<dbReference type="InterPro" id="IPR050682">
    <property type="entry name" value="ModA/WtpA"/>
</dbReference>
<dbReference type="EMBL" id="CP011367">
    <property type="protein sequence ID" value="AKJ94577.1"/>
    <property type="molecule type" value="Genomic_DNA"/>
</dbReference>